<evidence type="ECO:0000256" key="8">
    <source>
        <dbReference type="ARBA" id="ARBA00023136"/>
    </source>
</evidence>
<feature type="domain" description="EAL" evidence="11">
    <location>
        <begin position="259"/>
        <end position="512"/>
    </location>
</feature>
<evidence type="ECO:0000256" key="7">
    <source>
        <dbReference type="ARBA" id="ARBA00022989"/>
    </source>
</evidence>
<evidence type="ECO:0000256" key="4">
    <source>
        <dbReference type="ARBA" id="ARBA00022636"/>
    </source>
</evidence>
<comment type="caution">
    <text evidence="12">The sequence shown here is derived from an EMBL/GenBank/DDBJ whole genome shotgun (WGS) entry which is preliminary data.</text>
</comment>
<evidence type="ECO:0000256" key="9">
    <source>
        <dbReference type="ARBA" id="ARBA00034290"/>
    </source>
</evidence>
<keyword evidence="5 10" id="KW-0812">Transmembrane</keyword>
<dbReference type="InterPro" id="IPR001633">
    <property type="entry name" value="EAL_dom"/>
</dbReference>
<proteinExistence type="predicted"/>
<dbReference type="InterPro" id="IPR050706">
    <property type="entry name" value="Cyclic-di-GMP_PDE-like"/>
</dbReference>
<evidence type="ECO:0000256" key="5">
    <source>
        <dbReference type="ARBA" id="ARBA00022692"/>
    </source>
</evidence>
<dbReference type="SUPFAM" id="SSF141868">
    <property type="entry name" value="EAL domain-like"/>
    <property type="match status" value="1"/>
</dbReference>
<name>A0ABW9GRJ1_9GAMM</name>
<evidence type="ECO:0000256" key="1">
    <source>
        <dbReference type="ARBA" id="ARBA00004651"/>
    </source>
</evidence>
<dbReference type="PROSITE" id="PS50883">
    <property type="entry name" value="EAL"/>
    <property type="match status" value="1"/>
</dbReference>
<evidence type="ECO:0000259" key="11">
    <source>
        <dbReference type="PROSITE" id="PS50883"/>
    </source>
</evidence>
<protein>
    <recommendedName>
        <fullName evidence="2">cyclic-guanylate-specific phosphodiesterase</fullName>
        <ecNumber evidence="2">3.1.4.52</ecNumber>
    </recommendedName>
</protein>
<dbReference type="PANTHER" id="PTHR33121">
    <property type="entry name" value="CYCLIC DI-GMP PHOSPHODIESTERASE PDEF"/>
    <property type="match status" value="1"/>
</dbReference>
<evidence type="ECO:0000256" key="6">
    <source>
        <dbReference type="ARBA" id="ARBA00022801"/>
    </source>
</evidence>
<gene>
    <name evidence="12" type="ORF">ACEUDJ_09620</name>
</gene>
<dbReference type="Proteomes" id="UP001630969">
    <property type="component" value="Unassembled WGS sequence"/>
</dbReference>
<keyword evidence="6" id="KW-0378">Hydrolase</keyword>
<keyword evidence="3" id="KW-1003">Cell membrane</keyword>
<dbReference type="InterPro" id="IPR024744">
    <property type="entry name" value="CSS-motif_dom"/>
</dbReference>
<evidence type="ECO:0000313" key="13">
    <source>
        <dbReference type="Proteomes" id="UP001630969"/>
    </source>
</evidence>
<feature type="transmembrane region" description="Helical" evidence="10">
    <location>
        <begin position="15"/>
        <end position="33"/>
    </location>
</feature>
<dbReference type="Pfam" id="PF12792">
    <property type="entry name" value="CSS-motif"/>
    <property type="match status" value="1"/>
</dbReference>
<evidence type="ECO:0000256" key="10">
    <source>
        <dbReference type="SAM" id="Phobius"/>
    </source>
</evidence>
<dbReference type="EMBL" id="JBGXBU010000003">
    <property type="protein sequence ID" value="MFM4893114.1"/>
    <property type="molecule type" value="Genomic_DNA"/>
</dbReference>
<sequence length="525" mass="58582">MFLFSLDLSRPGRRLLSAVLVFALPLSVGLWELHANYLRTLDRQSEQAATQAVQLMEVMLDHVEEANRTVAPLISHPCQSNLLTLRKQVALVPFVRTLNLIDENGIYCNSVMGKVSWQDEPDTYHEGFLRLLPGHAELSSQPMLAVRTESQHGAVLSTIDREYLKMILTLSAPHGGEVLLHVGEEWLDHLGELMGREPSLPTLANHSVQSRRYPLSIYAGLVLPSSWHSLWQVRRVTMLMLLGFSLGISLLVWWLLGRPGSMEGELKRALRAKEFVPYLQPLVAGEGGKVMGAEVLMRWQHPSSGLVRPDLFIPQAEECGVIVPMTARLMQTVAQQLAGWQDKLPDGFHIAFNISAVHCRDFSLLAQCRAFLSHFLPGQVVLVLELTERELLVADPHTLSLFRQLDELGVRLAIDDFGTGHSSLVYLQQFHVDYLKIDKSFIGRIGTESLSEHIVDNVIDLGSRLGLALIAEGVETREQAEYLKGKVTYLQGYLFGRPVPLRQFCRELAPSTPAKAPCTSLALCS</sequence>
<evidence type="ECO:0000256" key="3">
    <source>
        <dbReference type="ARBA" id="ARBA00022475"/>
    </source>
</evidence>
<dbReference type="Pfam" id="PF00563">
    <property type="entry name" value="EAL"/>
    <property type="match status" value="1"/>
</dbReference>
<keyword evidence="13" id="KW-1185">Reference proteome</keyword>
<keyword evidence="7 10" id="KW-1133">Transmembrane helix</keyword>
<dbReference type="CDD" id="cd01948">
    <property type="entry name" value="EAL"/>
    <property type="match status" value="1"/>
</dbReference>
<dbReference type="Gene3D" id="3.20.20.450">
    <property type="entry name" value="EAL domain"/>
    <property type="match status" value="1"/>
</dbReference>
<dbReference type="GeneID" id="97220599"/>
<comment type="subcellular location">
    <subcellularLocation>
        <location evidence="1">Cell membrane</location>
        <topology evidence="1">Multi-pass membrane protein</topology>
    </subcellularLocation>
</comment>
<dbReference type="InterPro" id="IPR035919">
    <property type="entry name" value="EAL_sf"/>
</dbReference>
<dbReference type="RefSeq" id="WP_408790049.1">
    <property type="nucleotide sequence ID" value="NZ_JBGXBU010000003.1"/>
</dbReference>
<organism evidence="12 13">
    <name type="scientific">Aeromonas bivalvium</name>
    <dbReference type="NCBI Taxonomy" id="440079"/>
    <lineage>
        <taxon>Bacteria</taxon>
        <taxon>Pseudomonadati</taxon>
        <taxon>Pseudomonadota</taxon>
        <taxon>Gammaproteobacteria</taxon>
        <taxon>Aeromonadales</taxon>
        <taxon>Aeromonadaceae</taxon>
        <taxon>Aeromonas</taxon>
    </lineage>
</organism>
<dbReference type="EC" id="3.1.4.52" evidence="2"/>
<dbReference type="SMART" id="SM00052">
    <property type="entry name" value="EAL"/>
    <property type="match status" value="1"/>
</dbReference>
<keyword evidence="8 10" id="KW-0472">Membrane</keyword>
<reference evidence="12 13" key="1">
    <citation type="submission" date="2024-09" db="EMBL/GenBank/DDBJ databases">
        <title>Aeromonas strains Genome sequencing and assembly.</title>
        <authorList>
            <person name="Hu X."/>
            <person name="Tang B."/>
        </authorList>
    </citation>
    <scope>NUCLEOTIDE SEQUENCE [LARGE SCALE GENOMIC DNA]</scope>
    <source>
        <strain evidence="12 13">NB23SCDHY001</strain>
    </source>
</reference>
<evidence type="ECO:0000313" key="12">
    <source>
        <dbReference type="EMBL" id="MFM4893114.1"/>
    </source>
</evidence>
<comment type="catalytic activity">
    <reaction evidence="9">
        <text>3',3'-c-di-GMP + H2O = 5'-phosphoguanylyl(3'-&gt;5')guanosine + H(+)</text>
        <dbReference type="Rhea" id="RHEA:24902"/>
        <dbReference type="ChEBI" id="CHEBI:15377"/>
        <dbReference type="ChEBI" id="CHEBI:15378"/>
        <dbReference type="ChEBI" id="CHEBI:58754"/>
        <dbReference type="ChEBI" id="CHEBI:58805"/>
        <dbReference type="EC" id="3.1.4.52"/>
    </reaction>
</comment>
<evidence type="ECO:0000256" key="2">
    <source>
        <dbReference type="ARBA" id="ARBA00012282"/>
    </source>
</evidence>
<feature type="transmembrane region" description="Helical" evidence="10">
    <location>
        <begin position="236"/>
        <end position="256"/>
    </location>
</feature>
<accession>A0ABW9GRJ1</accession>
<keyword evidence="4" id="KW-0973">c-di-GMP</keyword>
<dbReference type="PANTHER" id="PTHR33121:SF80">
    <property type="entry name" value="CYCLIC DI-GMP PHOSPHODIESTERASE PDEL"/>
    <property type="match status" value="1"/>
</dbReference>